<dbReference type="Proteomes" id="UP001459277">
    <property type="component" value="Unassembled WGS sequence"/>
</dbReference>
<sequence>MLGEEVLDMLRGKHFVVQNKVNRLLTNVVNSAMSRKQPRTIFTNQSAAMANAKEDVSPGSNHHLCVWHIYQNAAKRLHRVFNTLSQFQNDLSNCVYDFEDEDEWIVAWNNMPETYDLTDNPWLHEMFDVKEKWSMVYGRHMFTTDIKSTQCSELMNSVLKTYLKPKHGLLQFFGHYSRELSDKGSQELQAEFKTRQTTPVLLFNFEMLRHVAELYTLEIFKMFQDEYVKFVDCTIYKASKSDSIIKYRVKYRNKTQEHLVKYEASTTTVQCSCMKFSFLGILCSHALKVLDKKNLSLFATVAANMFRGNPCPNNYYKAYGFDNGLFNILRFFESHEAQRDINKVLGLIFILGLDMLINGLLQKGIKDFTVFMCCVSPVFATRYLLKFHQRPTVPSRKKSKATVKWRHSGANELKTNFDGSRVYGNQ</sequence>
<keyword evidence="2 6" id="KW-0479">Metal-binding</keyword>
<gene>
    <name evidence="8" type="ORF">SO802_026115</name>
</gene>
<comment type="function">
    <text evidence="6">Putative transcription activator involved in regulating light control of development.</text>
</comment>
<comment type="caution">
    <text evidence="8">The sequence shown here is derived from an EMBL/GenBank/DDBJ whole genome shotgun (WGS) entry which is preliminary data.</text>
</comment>
<keyword evidence="3 5" id="KW-0863">Zinc-finger</keyword>
<evidence type="ECO:0000256" key="2">
    <source>
        <dbReference type="ARBA" id="ARBA00022723"/>
    </source>
</evidence>
<dbReference type="SMART" id="SM00575">
    <property type="entry name" value="ZnF_PMZ"/>
    <property type="match status" value="1"/>
</dbReference>
<feature type="domain" description="SWIM-type" evidence="7">
    <location>
        <begin position="247"/>
        <end position="294"/>
    </location>
</feature>
<dbReference type="EMBL" id="JAZDWU010000009">
    <property type="protein sequence ID" value="KAK9991130.1"/>
    <property type="molecule type" value="Genomic_DNA"/>
</dbReference>
<comment type="subcellular location">
    <subcellularLocation>
        <location evidence="6">Nucleus</location>
    </subcellularLocation>
</comment>
<dbReference type="AlphaFoldDB" id="A0AAW2BYK7"/>
<evidence type="ECO:0000259" key="7">
    <source>
        <dbReference type="PROSITE" id="PS50966"/>
    </source>
</evidence>
<evidence type="ECO:0000256" key="5">
    <source>
        <dbReference type="PROSITE-ProRule" id="PRU00325"/>
    </source>
</evidence>
<dbReference type="InterPro" id="IPR007527">
    <property type="entry name" value="Znf_SWIM"/>
</dbReference>
<dbReference type="Pfam" id="PF10551">
    <property type="entry name" value="MULE"/>
    <property type="match status" value="1"/>
</dbReference>
<proteinExistence type="inferred from homology"/>
<protein>
    <recommendedName>
        <fullName evidence="6">Protein FAR1-RELATED SEQUENCE</fullName>
    </recommendedName>
</protein>
<keyword evidence="6" id="KW-0539">Nucleus</keyword>
<dbReference type="InterPro" id="IPR006564">
    <property type="entry name" value="Znf_PMZ"/>
</dbReference>
<dbReference type="GO" id="GO:0006355">
    <property type="term" value="P:regulation of DNA-templated transcription"/>
    <property type="evidence" value="ECO:0007669"/>
    <property type="project" value="UniProtKB-UniRule"/>
</dbReference>
<evidence type="ECO:0000256" key="1">
    <source>
        <dbReference type="ARBA" id="ARBA00005889"/>
    </source>
</evidence>
<evidence type="ECO:0000256" key="3">
    <source>
        <dbReference type="ARBA" id="ARBA00022771"/>
    </source>
</evidence>
<dbReference type="GO" id="GO:0005634">
    <property type="term" value="C:nucleus"/>
    <property type="evidence" value="ECO:0007669"/>
    <property type="project" value="UniProtKB-SubCell"/>
</dbReference>
<keyword evidence="9" id="KW-1185">Reference proteome</keyword>
<dbReference type="InterPro" id="IPR031052">
    <property type="entry name" value="FHY3/FAR1"/>
</dbReference>
<name>A0AAW2BYK7_9ROSI</name>
<evidence type="ECO:0000313" key="8">
    <source>
        <dbReference type="EMBL" id="KAK9991130.1"/>
    </source>
</evidence>
<dbReference type="GO" id="GO:0008270">
    <property type="term" value="F:zinc ion binding"/>
    <property type="evidence" value="ECO:0007669"/>
    <property type="project" value="UniProtKB-UniRule"/>
</dbReference>
<accession>A0AAW2BYK7</accession>
<organism evidence="8 9">
    <name type="scientific">Lithocarpus litseifolius</name>
    <dbReference type="NCBI Taxonomy" id="425828"/>
    <lineage>
        <taxon>Eukaryota</taxon>
        <taxon>Viridiplantae</taxon>
        <taxon>Streptophyta</taxon>
        <taxon>Embryophyta</taxon>
        <taxon>Tracheophyta</taxon>
        <taxon>Spermatophyta</taxon>
        <taxon>Magnoliopsida</taxon>
        <taxon>eudicotyledons</taxon>
        <taxon>Gunneridae</taxon>
        <taxon>Pentapetalae</taxon>
        <taxon>rosids</taxon>
        <taxon>fabids</taxon>
        <taxon>Fagales</taxon>
        <taxon>Fagaceae</taxon>
        <taxon>Lithocarpus</taxon>
    </lineage>
</organism>
<evidence type="ECO:0000256" key="6">
    <source>
        <dbReference type="RuleBase" id="RU367018"/>
    </source>
</evidence>
<evidence type="ECO:0000313" key="9">
    <source>
        <dbReference type="Proteomes" id="UP001459277"/>
    </source>
</evidence>
<evidence type="ECO:0000256" key="4">
    <source>
        <dbReference type="ARBA" id="ARBA00022833"/>
    </source>
</evidence>
<dbReference type="PANTHER" id="PTHR31669">
    <property type="entry name" value="PROTEIN FAR1-RELATED SEQUENCE 10-RELATED"/>
    <property type="match status" value="1"/>
</dbReference>
<dbReference type="Pfam" id="PF04434">
    <property type="entry name" value="SWIM"/>
    <property type="match status" value="1"/>
</dbReference>
<keyword evidence="4 6" id="KW-0862">Zinc</keyword>
<dbReference type="PANTHER" id="PTHR31669:SF299">
    <property type="entry name" value="PROTEIN FAR1-RELATED SEQUENCE"/>
    <property type="match status" value="1"/>
</dbReference>
<reference evidence="8 9" key="1">
    <citation type="submission" date="2024-01" db="EMBL/GenBank/DDBJ databases">
        <title>A telomere-to-telomere, gap-free genome of sweet tea (Lithocarpus litseifolius).</title>
        <authorList>
            <person name="Zhou J."/>
        </authorList>
    </citation>
    <scope>NUCLEOTIDE SEQUENCE [LARGE SCALE GENOMIC DNA]</scope>
    <source>
        <strain evidence="8">Zhou-2022a</strain>
        <tissue evidence="8">Leaf</tissue>
    </source>
</reference>
<dbReference type="InterPro" id="IPR018289">
    <property type="entry name" value="MULE_transposase_dom"/>
</dbReference>
<dbReference type="PROSITE" id="PS50966">
    <property type="entry name" value="ZF_SWIM"/>
    <property type="match status" value="1"/>
</dbReference>
<comment type="similarity">
    <text evidence="1 6">Belongs to the FHY3/FAR1 family.</text>
</comment>